<dbReference type="InParanoid" id="K1W9G9"/>
<feature type="compositionally biased region" description="Polar residues" evidence="4">
    <location>
        <begin position="757"/>
        <end position="771"/>
    </location>
</feature>
<dbReference type="SUPFAM" id="SSF46785">
    <property type="entry name" value="Winged helix' DNA-binding domain"/>
    <property type="match status" value="1"/>
</dbReference>
<feature type="domain" description="Fork-head" evidence="5">
    <location>
        <begin position="871"/>
        <end position="961"/>
    </location>
</feature>
<feature type="compositionally biased region" description="Polar residues" evidence="4">
    <location>
        <begin position="1410"/>
        <end position="1424"/>
    </location>
</feature>
<feature type="region of interest" description="Disordered" evidence="4">
    <location>
        <begin position="1410"/>
        <end position="1450"/>
    </location>
</feature>
<feature type="compositionally biased region" description="Acidic residues" evidence="4">
    <location>
        <begin position="654"/>
        <end position="663"/>
    </location>
</feature>
<feature type="compositionally biased region" description="Polar residues" evidence="4">
    <location>
        <begin position="1029"/>
        <end position="1042"/>
    </location>
</feature>
<feature type="compositionally biased region" description="Polar residues" evidence="4">
    <location>
        <begin position="1083"/>
        <end position="1112"/>
    </location>
</feature>
<dbReference type="CDD" id="cd00059">
    <property type="entry name" value="FH_FOX"/>
    <property type="match status" value="1"/>
</dbReference>
<evidence type="ECO:0000313" key="7">
    <source>
        <dbReference type="Proteomes" id="UP000006753"/>
    </source>
</evidence>
<keyword evidence="2 3" id="KW-0539">Nucleus</keyword>
<dbReference type="Pfam" id="PF00250">
    <property type="entry name" value="Forkhead"/>
    <property type="match status" value="1"/>
</dbReference>
<evidence type="ECO:0000313" key="6">
    <source>
        <dbReference type="EMBL" id="EKD13895.1"/>
    </source>
</evidence>
<evidence type="ECO:0000256" key="2">
    <source>
        <dbReference type="ARBA" id="ARBA00023242"/>
    </source>
</evidence>
<dbReference type="eggNOG" id="KOG2294">
    <property type="taxonomic scope" value="Eukaryota"/>
</dbReference>
<feature type="compositionally biased region" description="Pro residues" evidence="4">
    <location>
        <begin position="989"/>
        <end position="1015"/>
    </location>
</feature>
<feature type="region of interest" description="Disordered" evidence="4">
    <location>
        <begin position="1288"/>
        <end position="1393"/>
    </location>
</feature>
<dbReference type="HOGENOM" id="CLU_250512_0_0_1"/>
<keyword evidence="1 3" id="KW-0238">DNA-binding</keyword>
<feature type="region of interest" description="Disordered" evidence="4">
    <location>
        <begin position="58"/>
        <end position="156"/>
    </location>
</feature>
<feature type="region of interest" description="Disordered" evidence="4">
    <location>
        <begin position="588"/>
        <end position="619"/>
    </location>
</feature>
<feature type="compositionally biased region" description="Basic and acidic residues" evidence="4">
    <location>
        <begin position="100"/>
        <end position="116"/>
    </location>
</feature>
<dbReference type="SUPFAM" id="SSF49879">
    <property type="entry name" value="SMAD/FHA domain"/>
    <property type="match status" value="1"/>
</dbReference>
<dbReference type="Gene3D" id="2.60.200.20">
    <property type="match status" value="1"/>
</dbReference>
<dbReference type="OMA" id="HYKSDKV"/>
<dbReference type="PANTHER" id="PTHR21712:SF29">
    <property type="entry name" value="PRE-RRNA-PROCESSING PROTEIN FHL1"/>
    <property type="match status" value="1"/>
</dbReference>
<proteinExistence type="predicted"/>
<evidence type="ECO:0000256" key="4">
    <source>
        <dbReference type="SAM" id="MobiDB-lite"/>
    </source>
</evidence>
<dbReference type="PRINTS" id="PR00239">
    <property type="entry name" value="RHODOPSNTAIL"/>
</dbReference>
<feature type="compositionally biased region" description="Low complexity" evidence="4">
    <location>
        <begin position="730"/>
        <end position="739"/>
    </location>
</feature>
<feature type="compositionally biased region" description="Polar residues" evidence="4">
    <location>
        <begin position="64"/>
        <end position="77"/>
    </location>
</feature>
<dbReference type="SMART" id="SM00339">
    <property type="entry name" value="FH"/>
    <property type="match status" value="1"/>
</dbReference>
<dbReference type="EMBL" id="JH921448">
    <property type="protein sequence ID" value="EKD13895.1"/>
    <property type="molecule type" value="Genomic_DNA"/>
</dbReference>
<protein>
    <recommendedName>
        <fullName evidence="5">Fork-head domain-containing protein</fullName>
    </recommendedName>
</protein>
<feature type="compositionally biased region" description="Basic residues" evidence="4">
    <location>
        <begin position="799"/>
        <end position="809"/>
    </location>
</feature>
<dbReference type="InterPro" id="IPR036390">
    <property type="entry name" value="WH_DNA-bd_sf"/>
</dbReference>
<dbReference type="InterPro" id="IPR000253">
    <property type="entry name" value="FHA_dom"/>
</dbReference>
<dbReference type="InterPro" id="IPR045178">
    <property type="entry name" value="Fhl1/FHA1"/>
</dbReference>
<dbReference type="Gene3D" id="1.10.10.10">
    <property type="entry name" value="Winged helix-like DNA-binding domain superfamily/Winged helix DNA-binding domain"/>
    <property type="match status" value="1"/>
</dbReference>
<feature type="region of interest" description="Disordered" evidence="4">
    <location>
        <begin position="649"/>
        <end position="844"/>
    </location>
</feature>
<feature type="region of interest" description="Disordered" evidence="4">
    <location>
        <begin position="948"/>
        <end position="1209"/>
    </location>
</feature>
<feature type="compositionally biased region" description="Polar residues" evidence="4">
    <location>
        <begin position="121"/>
        <end position="132"/>
    </location>
</feature>
<feature type="compositionally biased region" description="Basic and acidic residues" evidence="4">
    <location>
        <begin position="403"/>
        <end position="414"/>
    </location>
</feature>
<feature type="compositionally biased region" description="Basic and acidic residues" evidence="4">
    <location>
        <begin position="379"/>
        <end position="395"/>
    </location>
</feature>
<sequence>MSHVVRLGMNPGHWGRPQRPSEVEAETHVEAGNSSISDQSLFYELFFPDYLDASKKPLNELSPPETTAMTSNATLPLSSPGPAYATSSVTATPASDNDEDHIQPADTTPEHSDGDAHNAPTEENTTAPQNEVQMGGLQNSGNGGGEDAGDGGLQSQGAGINNGLMNLLDIAHADAHGNPYMASFEDCQTGFGKNLRSGAEGKQRLQEELHPMGTDNCEEGPAFVDGRLFSGLLPALESDIEVSGGHDSHGMSSETMGPMNIMAAQGPTIPSIENPFSGQTTDWFEYGPLQNMLSLQSQQYGNYFNPPAEPSAMDIADQEVQGFAKIEFEDGHFYLNSYSLKIGRDVTAQKLHMRQMEREKSHHKGGHSKAKSMVSEKAGFVRDFDQQEIHELERDRRKRRRERDRSSSRPDKRLKTPRSSGSSSQHRSRRLSMVPPSNTNQRFYQSNVEEPARVEVEKHTPSPHRVATLLIHPLDKDNLSAWKGISRDHLLIEFNFDKTLWEAHVRGVNGCFVDQVHHQRGETFALKNGDSLQIGAVLMLWRLPEHIPEGGTGAEQYKSSDDGTRFESGSTPSIHRMHGKEMSLEFLADRRADPGVSSESYDDDHDMNDYDMDDHDDDDDIEYEEGEIIRGEEAGETTDYNEIFETNRHHVESDGEDAQECAADEDKNRHEPAREEDLEMEEVLSRPKKAPPVKKRGAGRPPKGEKSKRQEKEERLAAQAAAKTADKAKAAQQAVIQTAKEGENGATEPKVAEISENIESATLDPANTANKTVPDGEIKRKVGRPRKHPKPDTPPEPRQKRKYTKRKPKELKDGEQKDGEQKDGEQIAEGATGDDKGKKLVKAKKSAKSPPAFCLDNYPDRSTFAPGELIKPQITYVTLIYDALTESKSKALTLPEIYNAIAWKHAYFAHGAQTNGWQSSVRHNLGQNDGFYKVSRCGKGWRWGVKPGATFEKERKRKASPPPQHHPGMQQLYPNTFYNGPPVQGYPPQGYPPQGYPPQGYPPQGNPPQGNPPQGYPSQGMIAPPQGSAMPSQNFQPGQQPFISGPMGHPQSQLNGNFHPGPHRPMTHIPTLIPPALAPPANRSYSSPYATKPPVSNESPANVQGPPANTQEGPPAPEQKSNSQMAPALTTSPPNAHQSPHQPQAPYPPPPQHTTQAYAVQPQMYPEPQPPPQYSPSPYQTIKQPLPPQAQSQALQNQPGTSAPAPALAPAVAPPVAPLIAAPVDERVSKAITSFKKILSEQLAPKENGLESLENAVQKVMGQIPDDTPGFPKEKYIVEVLRDMLKKIGLRPPGPPGLSEEPSQTQSTQHVLPPQYQANHSGTQARGASQPPANPTGAERSTPTITRPSFHAHSPIRPSGTPVPRPSMNPKNGLARKDSNSSVAPPAGSATPPVVISLANGASAPKLSQIAQVESEGSQTTAQVESEGPQVVQRQAGENEGMNQQVRIETTKSDLLPVITKTAEG</sequence>
<dbReference type="PANTHER" id="PTHR21712">
    <property type="entry name" value="PRE-RRNA-PROCESSING PROTEIN FHL1"/>
    <property type="match status" value="1"/>
</dbReference>
<dbReference type="InterPro" id="IPR001766">
    <property type="entry name" value="Fork_head_dom"/>
</dbReference>
<accession>K1W9G9</accession>
<feature type="compositionally biased region" description="Polar residues" evidence="4">
    <location>
        <begin position="1119"/>
        <end position="1131"/>
    </location>
</feature>
<dbReference type="Pfam" id="PF00498">
    <property type="entry name" value="FHA"/>
    <property type="match status" value="1"/>
</dbReference>
<dbReference type="PROSITE" id="PS00658">
    <property type="entry name" value="FORK_HEAD_2"/>
    <property type="match status" value="1"/>
</dbReference>
<feature type="compositionally biased region" description="Low complexity" evidence="4">
    <location>
        <begin position="978"/>
        <end position="988"/>
    </location>
</feature>
<feature type="compositionally biased region" description="Low complexity" evidence="4">
    <location>
        <begin position="1153"/>
        <end position="1164"/>
    </location>
</feature>
<feature type="compositionally biased region" description="Basic residues" evidence="4">
    <location>
        <begin position="686"/>
        <end position="698"/>
    </location>
</feature>
<evidence type="ECO:0000259" key="5">
    <source>
        <dbReference type="PROSITE" id="PS50039"/>
    </source>
</evidence>
<feature type="DNA-binding region" description="Fork-head" evidence="3">
    <location>
        <begin position="871"/>
        <end position="961"/>
    </location>
</feature>
<feature type="region of interest" description="Disordered" evidence="4">
    <location>
        <begin position="1"/>
        <end position="29"/>
    </location>
</feature>
<dbReference type="Proteomes" id="UP000006753">
    <property type="component" value="Unassembled WGS sequence"/>
</dbReference>
<feature type="compositionally biased region" description="Acidic residues" evidence="4">
    <location>
        <begin position="600"/>
        <end position="619"/>
    </location>
</feature>
<gene>
    <name evidence="6" type="ORF">MBM_08096</name>
</gene>
<feature type="compositionally biased region" description="Low complexity" evidence="4">
    <location>
        <begin position="1132"/>
        <end position="1142"/>
    </location>
</feature>
<feature type="compositionally biased region" description="Basic and acidic residues" evidence="4">
    <location>
        <begin position="664"/>
        <end position="675"/>
    </location>
</feature>
<keyword evidence="7" id="KW-1185">Reference proteome</keyword>
<comment type="subcellular location">
    <subcellularLocation>
        <location evidence="3">Nucleus</location>
    </subcellularLocation>
</comment>
<dbReference type="GO" id="GO:0043565">
    <property type="term" value="F:sequence-specific DNA binding"/>
    <property type="evidence" value="ECO:0007669"/>
    <property type="project" value="InterPro"/>
</dbReference>
<evidence type="ECO:0000256" key="1">
    <source>
        <dbReference type="ARBA" id="ARBA00023125"/>
    </source>
</evidence>
<feature type="compositionally biased region" description="Polar residues" evidence="4">
    <location>
        <begin position="85"/>
        <end position="95"/>
    </location>
</feature>
<feature type="compositionally biased region" description="Basic and acidic residues" evidence="4">
    <location>
        <begin position="19"/>
        <end position="29"/>
    </location>
</feature>
<dbReference type="GO" id="GO:0060962">
    <property type="term" value="P:regulation of ribosomal protein gene transcription by RNA polymerase II"/>
    <property type="evidence" value="ECO:0007669"/>
    <property type="project" value="InterPro"/>
</dbReference>
<feature type="compositionally biased region" description="Pro residues" evidence="4">
    <location>
        <begin position="1165"/>
        <end position="1175"/>
    </location>
</feature>
<feature type="region of interest" description="Disordered" evidence="4">
    <location>
        <begin position="551"/>
        <end position="575"/>
    </location>
</feature>
<organism evidence="6 7">
    <name type="scientific">Marssonina brunnea f. sp. multigermtubi (strain MB_m1)</name>
    <name type="common">Marssonina leaf spot fungus</name>
    <dbReference type="NCBI Taxonomy" id="1072389"/>
    <lineage>
        <taxon>Eukaryota</taxon>
        <taxon>Fungi</taxon>
        <taxon>Dikarya</taxon>
        <taxon>Ascomycota</taxon>
        <taxon>Pezizomycotina</taxon>
        <taxon>Leotiomycetes</taxon>
        <taxon>Helotiales</taxon>
        <taxon>Drepanopezizaceae</taxon>
        <taxon>Drepanopeziza</taxon>
    </lineage>
</organism>
<feature type="compositionally biased region" description="Polar residues" evidence="4">
    <location>
        <begin position="1304"/>
        <end position="1327"/>
    </location>
</feature>
<feature type="compositionally biased region" description="Gly residues" evidence="4">
    <location>
        <begin position="141"/>
        <end position="154"/>
    </location>
</feature>
<feature type="compositionally biased region" description="Low complexity" evidence="4">
    <location>
        <begin position="1189"/>
        <end position="1209"/>
    </location>
</feature>
<feature type="compositionally biased region" description="Basic and acidic residues" evidence="4">
    <location>
        <begin position="810"/>
        <end position="825"/>
    </location>
</feature>
<dbReference type="InterPro" id="IPR008984">
    <property type="entry name" value="SMAD_FHA_dom_sf"/>
</dbReference>
<feature type="compositionally biased region" description="Basic residues" evidence="4">
    <location>
        <begin position="361"/>
        <end position="370"/>
    </location>
</feature>
<dbReference type="KEGG" id="mbe:MBM_08096"/>
<feature type="compositionally biased region" description="Polar residues" evidence="4">
    <location>
        <begin position="435"/>
        <end position="448"/>
    </location>
</feature>
<dbReference type="PROSITE" id="PS50039">
    <property type="entry name" value="FORK_HEAD_3"/>
    <property type="match status" value="1"/>
</dbReference>
<name>K1W9G9_MARBU</name>
<dbReference type="InterPro" id="IPR036388">
    <property type="entry name" value="WH-like_DNA-bd_sf"/>
</dbReference>
<dbReference type="InterPro" id="IPR030456">
    <property type="entry name" value="TF_fork_head_CS_2"/>
</dbReference>
<dbReference type="OrthoDB" id="5402974at2759"/>
<evidence type="ECO:0000256" key="3">
    <source>
        <dbReference type="PROSITE-ProRule" id="PRU00089"/>
    </source>
</evidence>
<dbReference type="GO" id="GO:0005634">
    <property type="term" value="C:nucleus"/>
    <property type="evidence" value="ECO:0007669"/>
    <property type="project" value="UniProtKB-SubCell"/>
</dbReference>
<dbReference type="PRINTS" id="PR00053">
    <property type="entry name" value="FORKHEAD"/>
</dbReference>
<reference evidence="6 7" key="1">
    <citation type="journal article" date="2012" name="BMC Genomics">
        <title>Sequencing the genome of Marssonina brunnea reveals fungus-poplar co-evolution.</title>
        <authorList>
            <person name="Zhu S."/>
            <person name="Cao Y.-Z."/>
            <person name="Jiang C."/>
            <person name="Tan B.-Y."/>
            <person name="Wang Z."/>
            <person name="Feng S."/>
            <person name="Zhang L."/>
            <person name="Su X.-H."/>
            <person name="Brejova B."/>
            <person name="Vinar T."/>
            <person name="Xu M."/>
            <person name="Wang M.-X."/>
            <person name="Zhang S.-G."/>
            <person name="Huang M.-R."/>
            <person name="Wu R."/>
            <person name="Zhou Y."/>
        </authorList>
    </citation>
    <scope>NUCLEOTIDE SEQUENCE [LARGE SCALE GENOMIC DNA]</scope>
    <source>
        <strain evidence="6 7">MB_m1</strain>
    </source>
</reference>
<dbReference type="GO" id="GO:0003700">
    <property type="term" value="F:DNA-binding transcription factor activity"/>
    <property type="evidence" value="ECO:0007669"/>
    <property type="project" value="InterPro"/>
</dbReference>
<feature type="compositionally biased region" description="Basic and acidic residues" evidence="4">
    <location>
        <begin position="702"/>
        <end position="716"/>
    </location>
</feature>
<feature type="region of interest" description="Disordered" evidence="4">
    <location>
        <begin position="353"/>
        <end position="448"/>
    </location>
</feature>
<feature type="compositionally biased region" description="Pro residues" evidence="4">
    <location>
        <begin position="1143"/>
        <end position="1152"/>
    </location>
</feature>